<feature type="transmembrane region" description="Helical" evidence="7">
    <location>
        <begin position="308"/>
        <end position="328"/>
    </location>
</feature>
<protein>
    <recommendedName>
        <fullName evidence="7 8">Phospho-N-acetylmuramoyl-pentapeptide-transferase</fullName>
        <ecNumber evidence="7 8">2.7.8.13</ecNumber>
    </recommendedName>
    <alternativeName>
        <fullName evidence="7">UDP-MurNAc-pentapeptide phosphotransferase</fullName>
    </alternativeName>
</protein>
<dbReference type="Pfam" id="PF00953">
    <property type="entry name" value="Glycos_transf_4"/>
    <property type="match status" value="1"/>
</dbReference>
<dbReference type="Proteomes" id="UP000824175">
    <property type="component" value="Unassembled WGS sequence"/>
</dbReference>
<keyword evidence="7" id="KW-0133">Cell shape</keyword>
<sequence length="329" mass="35566">MEGNTVAFIRIIVSFLAAFLLTLISVPRLIPVLHRLKFGQVEREEGLASHKKKNGTPTMGGLAFIVATLVAVLVGNYRNLFDPTVLLIALGFAGMGLIGLVDDWLIVVKKSNKGLSPLHKYLAQSVVAILFYVLARQFLPNFSTEISIPLTNLTIDLGWAYPVLVYFMFTAATNGVNLSDGLDGLATGLAMMAIAPFVIFALMMKSTAVSSFGMACIGALLGFMFYNYHPARIFMGDVGSLALGGLLASLAIVTKQELLLLVVGGVFVVETLSVIIQVVSFKTTGKRVFRMAPIHHHFEMLGWSEQQVVLAFWFCGFLCGVIGSVIGVL</sequence>
<keyword evidence="6 7" id="KW-0472">Membrane</keyword>
<dbReference type="PROSITE" id="PS01347">
    <property type="entry name" value="MRAY_1"/>
    <property type="match status" value="1"/>
</dbReference>
<dbReference type="PANTHER" id="PTHR22926">
    <property type="entry name" value="PHOSPHO-N-ACETYLMURAMOYL-PENTAPEPTIDE-TRANSFERASE"/>
    <property type="match status" value="1"/>
</dbReference>
<comment type="function">
    <text evidence="7">Catalyzes the initial step of the lipid cycle reactions in the biosynthesis of the cell wall peptidoglycan: transfers peptidoglycan precursor phospho-MurNAc-pentapeptide from UDP-MurNAc-pentapeptide onto the lipid carrier undecaprenyl phosphate, yielding undecaprenyl-pyrophosphoryl-MurNAc-pentapeptide, known as lipid I.</text>
</comment>
<dbReference type="InterPro" id="IPR018480">
    <property type="entry name" value="PNAcMuramoyl-5peptid_Trfase_CS"/>
</dbReference>
<dbReference type="NCBIfam" id="TIGR00445">
    <property type="entry name" value="mraY"/>
    <property type="match status" value="1"/>
</dbReference>
<keyword evidence="5 7" id="KW-1133">Transmembrane helix</keyword>
<feature type="binding site" evidence="9">
    <location>
        <position position="177"/>
    </location>
    <ligand>
        <name>Mg(2+)</name>
        <dbReference type="ChEBI" id="CHEBI:18420"/>
    </ligand>
</feature>
<dbReference type="GO" id="GO:0008963">
    <property type="term" value="F:phospho-N-acetylmuramoyl-pentapeptide-transferase activity"/>
    <property type="evidence" value="ECO:0007669"/>
    <property type="project" value="UniProtKB-UniRule"/>
</dbReference>
<reference evidence="10" key="1">
    <citation type="submission" date="2020-10" db="EMBL/GenBank/DDBJ databases">
        <authorList>
            <person name="Gilroy R."/>
        </authorList>
    </citation>
    <scope>NUCLEOTIDE SEQUENCE</scope>
    <source>
        <strain evidence="10">CHK195-11698</strain>
    </source>
</reference>
<comment type="pathway">
    <text evidence="7">Cell wall biogenesis; peptidoglycan biosynthesis.</text>
</comment>
<evidence type="ECO:0000256" key="6">
    <source>
        <dbReference type="ARBA" id="ARBA00023136"/>
    </source>
</evidence>
<keyword evidence="7" id="KW-0131">Cell cycle</keyword>
<feature type="transmembrane region" description="Helical" evidence="7">
    <location>
        <begin position="6"/>
        <end position="26"/>
    </location>
</feature>
<keyword evidence="7 9" id="KW-0479">Metal-binding</keyword>
<dbReference type="PANTHER" id="PTHR22926:SF5">
    <property type="entry name" value="PHOSPHO-N-ACETYLMURAMOYL-PENTAPEPTIDE-TRANSFERASE HOMOLOG"/>
    <property type="match status" value="1"/>
</dbReference>
<dbReference type="GO" id="GO:0051301">
    <property type="term" value="P:cell division"/>
    <property type="evidence" value="ECO:0007669"/>
    <property type="project" value="UniProtKB-KW"/>
</dbReference>
<keyword evidence="7" id="KW-0132">Cell division</keyword>
<evidence type="ECO:0000256" key="4">
    <source>
        <dbReference type="ARBA" id="ARBA00022692"/>
    </source>
</evidence>
<evidence type="ECO:0000256" key="5">
    <source>
        <dbReference type="ARBA" id="ARBA00022989"/>
    </source>
</evidence>
<keyword evidence="7 9" id="KW-0460">Magnesium</keyword>
<dbReference type="InterPro" id="IPR000715">
    <property type="entry name" value="Glycosyl_transferase_4"/>
</dbReference>
<gene>
    <name evidence="7" type="primary">mraY</name>
    <name evidence="10" type="ORF">IAD15_04880</name>
</gene>
<name>A0A9D1HMY0_9FIRM</name>
<evidence type="ECO:0000256" key="3">
    <source>
        <dbReference type="ARBA" id="ARBA00022679"/>
    </source>
</evidence>
<keyword evidence="7" id="KW-1003">Cell membrane</keyword>
<dbReference type="EC" id="2.7.8.13" evidence="7 8"/>
<comment type="subcellular location">
    <subcellularLocation>
        <location evidence="7">Cell membrane</location>
        <topology evidence="7">Multi-pass membrane protein</topology>
    </subcellularLocation>
    <subcellularLocation>
        <location evidence="1">Membrane</location>
        <topology evidence="1">Multi-pass membrane protein</topology>
    </subcellularLocation>
</comment>
<dbReference type="PROSITE" id="PS01348">
    <property type="entry name" value="MRAY_2"/>
    <property type="match status" value="1"/>
</dbReference>
<dbReference type="AlphaFoldDB" id="A0A9D1HMY0"/>
<feature type="transmembrane region" description="Helical" evidence="7">
    <location>
        <begin position="121"/>
        <end position="139"/>
    </location>
</feature>
<feature type="transmembrane region" description="Helical" evidence="7">
    <location>
        <begin position="83"/>
        <end position="101"/>
    </location>
</feature>
<accession>A0A9D1HMY0</accession>
<dbReference type="Pfam" id="PF10555">
    <property type="entry name" value="MraY_sig1"/>
    <property type="match status" value="1"/>
</dbReference>
<feature type="transmembrane region" description="Helical" evidence="7">
    <location>
        <begin position="233"/>
        <end position="252"/>
    </location>
</feature>
<dbReference type="GO" id="GO:0071555">
    <property type="term" value="P:cell wall organization"/>
    <property type="evidence" value="ECO:0007669"/>
    <property type="project" value="UniProtKB-KW"/>
</dbReference>
<dbReference type="CDD" id="cd06852">
    <property type="entry name" value="GT_MraY"/>
    <property type="match status" value="1"/>
</dbReference>
<evidence type="ECO:0000256" key="7">
    <source>
        <dbReference type="HAMAP-Rule" id="MF_00038"/>
    </source>
</evidence>
<feature type="transmembrane region" description="Helical" evidence="7">
    <location>
        <begin position="185"/>
        <end position="203"/>
    </location>
</feature>
<keyword evidence="4 7" id="KW-0812">Transmembrane</keyword>
<dbReference type="HAMAP" id="MF_00038">
    <property type="entry name" value="MraY"/>
    <property type="match status" value="1"/>
</dbReference>
<evidence type="ECO:0000256" key="1">
    <source>
        <dbReference type="ARBA" id="ARBA00004141"/>
    </source>
</evidence>
<proteinExistence type="inferred from homology"/>
<comment type="similarity">
    <text evidence="2 7">Belongs to the glycosyltransferase 4 family. MraY subfamily.</text>
</comment>
<dbReference type="GO" id="GO:0005886">
    <property type="term" value="C:plasma membrane"/>
    <property type="evidence" value="ECO:0007669"/>
    <property type="project" value="UniProtKB-SubCell"/>
</dbReference>
<keyword evidence="3 7" id="KW-0808">Transferase</keyword>
<feature type="binding site" evidence="9">
    <location>
        <position position="237"/>
    </location>
    <ligand>
        <name>Mg(2+)</name>
        <dbReference type="ChEBI" id="CHEBI:18420"/>
    </ligand>
</feature>
<keyword evidence="7" id="KW-0573">Peptidoglycan synthesis</keyword>
<feature type="transmembrane region" description="Helical" evidence="7">
    <location>
        <begin position="159"/>
        <end position="178"/>
    </location>
</feature>
<evidence type="ECO:0000256" key="8">
    <source>
        <dbReference type="NCBIfam" id="TIGR00445"/>
    </source>
</evidence>
<comment type="cofactor">
    <cofactor evidence="7 9">
        <name>Mg(2+)</name>
        <dbReference type="ChEBI" id="CHEBI:18420"/>
    </cofactor>
</comment>
<evidence type="ECO:0000313" key="10">
    <source>
        <dbReference type="EMBL" id="HIU13386.1"/>
    </source>
</evidence>
<evidence type="ECO:0000313" key="11">
    <source>
        <dbReference type="Proteomes" id="UP000824175"/>
    </source>
</evidence>
<dbReference type="GO" id="GO:0009252">
    <property type="term" value="P:peptidoglycan biosynthetic process"/>
    <property type="evidence" value="ECO:0007669"/>
    <property type="project" value="UniProtKB-UniRule"/>
</dbReference>
<evidence type="ECO:0000256" key="9">
    <source>
        <dbReference type="PIRSR" id="PIRSR600715-1"/>
    </source>
</evidence>
<organism evidence="10 11">
    <name type="scientific">Candidatus Fimiplasma intestinipullorum</name>
    <dbReference type="NCBI Taxonomy" id="2840825"/>
    <lineage>
        <taxon>Bacteria</taxon>
        <taxon>Bacillati</taxon>
        <taxon>Bacillota</taxon>
        <taxon>Clostridia</taxon>
        <taxon>Eubacteriales</taxon>
        <taxon>Candidatus Fimiplasma</taxon>
    </lineage>
</organism>
<reference evidence="10" key="2">
    <citation type="journal article" date="2021" name="PeerJ">
        <title>Extensive microbial diversity within the chicken gut microbiome revealed by metagenomics and culture.</title>
        <authorList>
            <person name="Gilroy R."/>
            <person name="Ravi A."/>
            <person name="Getino M."/>
            <person name="Pursley I."/>
            <person name="Horton D.L."/>
            <person name="Alikhan N.F."/>
            <person name="Baker D."/>
            <person name="Gharbi K."/>
            <person name="Hall N."/>
            <person name="Watson M."/>
            <person name="Adriaenssens E.M."/>
            <person name="Foster-Nyarko E."/>
            <person name="Jarju S."/>
            <person name="Secka A."/>
            <person name="Antonio M."/>
            <person name="Oren A."/>
            <person name="Chaudhuri R.R."/>
            <person name="La Ragione R."/>
            <person name="Hildebrand F."/>
            <person name="Pallen M.J."/>
        </authorList>
    </citation>
    <scope>NUCLEOTIDE SEQUENCE</scope>
    <source>
        <strain evidence="10">CHK195-11698</strain>
    </source>
</reference>
<comment type="catalytic activity">
    <reaction evidence="7">
        <text>UDP-N-acetyl-alpha-D-muramoyl-L-alanyl-gamma-D-glutamyl-meso-2,6-diaminopimeloyl-D-alanyl-D-alanine + di-trans,octa-cis-undecaprenyl phosphate = di-trans,octa-cis-undecaprenyl diphospho-N-acetyl-alpha-D-muramoyl-L-alanyl-D-glutamyl-meso-2,6-diaminopimeloyl-D-alanyl-D-alanine + UMP</text>
        <dbReference type="Rhea" id="RHEA:28386"/>
        <dbReference type="ChEBI" id="CHEBI:57865"/>
        <dbReference type="ChEBI" id="CHEBI:60392"/>
        <dbReference type="ChEBI" id="CHEBI:61386"/>
        <dbReference type="ChEBI" id="CHEBI:61387"/>
        <dbReference type="EC" id="2.7.8.13"/>
    </reaction>
</comment>
<dbReference type="InterPro" id="IPR003524">
    <property type="entry name" value="PNAcMuramoyl-5peptid_Trfase"/>
</dbReference>
<evidence type="ECO:0000256" key="2">
    <source>
        <dbReference type="ARBA" id="ARBA00005583"/>
    </source>
</evidence>
<keyword evidence="7" id="KW-0961">Cell wall biogenesis/degradation</keyword>
<comment type="caution">
    <text evidence="10">The sequence shown here is derived from an EMBL/GenBank/DDBJ whole genome shotgun (WGS) entry which is preliminary data.</text>
</comment>
<dbReference type="EMBL" id="DVMJ01000041">
    <property type="protein sequence ID" value="HIU13386.1"/>
    <property type="molecule type" value="Genomic_DNA"/>
</dbReference>
<dbReference type="GO" id="GO:0008360">
    <property type="term" value="P:regulation of cell shape"/>
    <property type="evidence" value="ECO:0007669"/>
    <property type="project" value="UniProtKB-KW"/>
</dbReference>
<feature type="transmembrane region" description="Helical" evidence="7">
    <location>
        <begin position="59"/>
        <end position="77"/>
    </location>
</feature>
<feature type="transmembrane region" description="Helical" evidence="7">
    <location>
        <begin position="258"/>
        <end position="281"/>
    </location>
</feature>
<feature type="transmembrane region" description="Helical" evidence="7">
    <location>
        <begin position="209"/>
        <end position="226"/>
    </location>
</feature>
<dbReference type="GO" id="GO:0046872">
    <property type="term" value="F:metal ion binding"/>
    <property type="evidence" value="ECO:0007669"/>
    <property type="project" value="UniProtKB-KW"/>
</dbReference>